<keyword evidence="2" id="KW-1015">Disulfide bond</keyword>
<sequence>MTVTLLVLQPIRSQAFGRYDTMELSSFLMFILVAACRTSANLVFQETNQLMREKVGDGMSKLADLSLKELSFPPEKKDWRDDNYVTAVKDQGRCASCWAFAAIATMEGQLYNTSKNLISLSEQNLVDCENKSRGCNGGWVRHALKYIHNNGIQDMESYPYKEMKNDCAFDSTKSVGTLSHYVARKNVEETEIMEIVARHGPVAVHVFMTNAFLTYKSDSIFDDTTYNGDTPNHAVTIVGYVNKLNEKYWIIKNSFGTSWGHNGYMKMIMFKNMLRITDRVFYPII</sequence>
<dbReference type="SMART" id="SM00645">
    <property type="entry name" value="Pept_C1"/>
    <property type="match status" value="1"/>
</dbReference>
<dbReference type="CDD" id="cd02248">
    <property type="entry name" value="Peptidase_C1A"/>
    <property type="match status" value="1"/>
</dbReference>
<accession>A0A401T3B6</accession>
<evidence type="ECO:0000256" key="2">
    <source>
        <dbReference type="ARBA" id="ARBA00023157"/>
    </source>
</evidence>
<dbReference type="OMA" id="ICRIAEY"/>
<dbReference type="InterPro" id="IPR000668">
    <property type="entry name" value="Peptidase_C1A_C"/>
</dbReference>
<evidence type="ECO:0000259" key="3">
    <source>
        <dbReference type="SMART" id="SM00645"/>
    </source>
</evidence>
<dbReference type="AlphaFoldDB" id="A0A401T3B6"/>
<dbReference type="InterPro" id="IPR038765">
    <property type="entry name" value="Papain-like_cys_pep_sf"/>
</dbReference>
<evidence type="ECO:0000256" key="1">
    <source>
        <dbReference type="ARBA" id="ARBA00008455"/>
    </source>
</evidence>
<comment type="caution">
    <text evidence="4">The sequence shown here is derived from an EMBL/GenBank/DDBJ whole genome shotgun (WGS) entry which is preliminary data.</text>
</comment>
<keyword evidence="5" id="KW-1185">Reference proteome</keyword>
<evidence type="ECO:0000313" key="5">
    <source>
        <dbReference type="Proteomes" id="UP000287033"/>
    </source>
</evidence>
<proteinExistence type="inferred from homology"/>
<dbReference type="Pfam" id="PF00112">
    <property type="entry name" value="Peptidase_C1"/>
    <property type="match status" value="1"/>
</dbReference>
<gene>
    <name evidence="4" type="ORF">chiPu_0015577</name>
</gene>
<reference evidence="4 5" key="1">
    <citation type="journal article" date="2018" name="Nat. Ecol. Evol.">
        <title>Shark genomes provide insights into elasmobranch evolution and the origin of vertebrates.</title>
        <authorList>
            <person name="Hara Y"/>
            <person name="Yamaguchi K"/>
            <person name="Onimaru K"/>
            <person name="Kadota M"/>
            <person name="Koyanagi M"/>
            <person name="Keeley SD"/>
            <person name="Tatsumi K"/>
            <person name="Tanaka K"/>
            <person name="Motone F"/>
            <person name="Kageyama Y"/>
            <person name="Nozu R"/>
            <person name="Adachi N"/>
            <person name="Nishimura O"/>
            <person name="Nakagawa R"/>
            <person name="Tanegashima C"/>
            <person name="Kiyatake I"/>
            <person name="Matsumoto R"/>
            <person name="Murakumo K"/>
            <person name="Nishida K"/>
            <person name="Terakita A"/>
            <person name="Kuratani S"/>
            <person name="Sato K"/>
            <person name="Hyodo S Kuraku.S."/>
        </authorList>
    </citation>
    <scope>NUCLEOTIDE SEQUENCE [LARGE SCALE GENOMIC DNA]</scope>
</reference>
<dbReference type="InterPro" id="IPR039417">
    <property type="entry name" value="Peptidase_C1A_papain-like"/>
</dbReference>
<dbReference type="SUPFAM" id="SSF54001">
    <property type="entry name" value="Cysteine proteinases"/>
    <property type="match status" value="1"/>
</dbReference>
<dbReference type="PANTHER" id="PTHR12411">
    <property type="entry name" value="CYSTEINE PROTEASE FAMILY C1-RELATED"/>
    <property type="match status" value="1"/>
</dbReference>
<organism evidence="4 5">
    <name type="scientific">Chiloscyllium punctatum</name>
    <name type="common">Brownbanded bambooshark</name>
    <name type="synonym">Hemiscyllium punctatum</name>
    <dbReference type="NCBI Taxonomy" id="137246"/>
    <lineage>
        <taxon>Eukaryota</taxon>
        <taxon>Metazoa</taxon>
        <taxon>Chordata</taxon>
        <taxon>Craniata</taxon>
        <taxon>Vertebrata</taxon>
        <taxon>Chondrichthyes</taxon>
        <taxon>Elasmobranchii</taxon>
        <taxon>Galeomorphii</taxon>
        <taxon>Galeoidea</taxon>
        <taxon>Orectolobiformes</taxon>
        <taxon>Hemiscylliidae</taxon>
        <taxon>Chiloscyllium</taxon>
    </lineage>
</organism>
<feature type="domain" description="Peptidase C1A papain C-terminal" evidence="3">
    <location>
        <begin position="73"/>
        <end position="284"/>
    </location>
</feature>
<evidence type="ECO:0000313" key="4">
    <source>
        <dbReference type="EMBL" id="GCC37077.1"/>
    </source>
</evidence>
<dbReference type="Gene3D" id="3.90.70.10">
    <property type="entry name" value="Cysteine proteinases"/>
    <property type="match status" value="1"/>
</dbReference>
<name>A0A401T3B6_CHIPU</name>
<comment type="similarity">
    <text evidence="1">Belongs to the peptidase C1 family.</text>
</comment>
<dbReference type="STRING" id="137246.A0A401T3B6"/>
<dbReference type="GO" id="GO:0006508">
    <property type="term" value="P:proteolysis"/>
    <property type="evidence" value="ECO:0007669"/>
    <property type="project" value="InterPro"/>
</dbReference>
<dbReference type="InterPro" id="IPR013128">
    <property type="entry name" value="Peptidase_C1A"/>
</dbReference>
<dbReference type="PRINTS" id="PR00705">
    <property type="entry name" value="PAPAIN"/>
</dbReference>
<dbReference type="FunFam" id="3.90.70.10:FF:000332">
    <property type="entry name" value="Cathepsin L1"/>
    <property type="match status" value="1"/>
</dbReference>
<protein>
    <recommendedName>
        <fullName evidence="3">Peptidase C1A papain C-terminal domain-containing protein</fullName>
    </recommendedName>
</protein>
<dbReference type="EMBL" id="BEZZ01000937">
    <property type="protein sequence ID" value="GCC37077.1"/>
    <property type="molecule type" value="Genomic_DNA"/>
</dbReference>
<dbReference type="OrthoDB" id="10253408at2759"/>
<dbReference type="Proteomes" id="UP000287033">
    <property type="component" value="Unassembled WGS sequence"/>
</dbReference>
<dbReference type="GO" id="GO:0008234">
    <property type="term" value="F:cysteine-type peptidase activity"/>
    <property type="evidence" value="ECO:0007669"/>
    <property type="project" value="InterPro"/>
</dbReference>